<dbReference type="Pfam" id="PF00096">
    <property type="entry name" value="zf-C2H2"/>
    <property type="match status" value="1"/>
</dbReference>
<proteinExistence type="predicted"/>
<keyword evidence="5" id="KW-1185">Reference proteome</keyword>
<reference evidence="4 5" key="1">
    <citation type="journal article" date="2011" name="PLoS Pathog.">
        <title>Endophytic Life Strategies Decoded by Genome and Transcriptome Analyses of the Mutualistic Root Symbiont Piriformospora indica.</title>
        <authorList>
            <person name="Zuccaro A."/>
            <person name="Lahrmann U."/>
            <person name="Guldener U."/>
            <person name="Langen G."/>
            <person name="Pfiffi S."/>
            <person name="Biedenkopf D."/>
            <person name="Wong P."/>
            <person name="Samans B."/>
            <person name="Grimm C."/>
            <person name="Basiewicz M."/>
            <person name="Murat C."/>
            <person name="Martin F."/>
            <person name="Kogel K.H."/>
        </authorList>
    </citation>
    <scope>NUCLEOTIDE SEQUENCE [LARGE SCALE GENOMIC DNA]</scope>
    <source>
        <strain evidence="4 5">DSM 11827</strain>
    </source>
</reference>
<dbReference type="InterPro" id="IPR013087">
    <property type="entry name" value="Znf_C2H2_type"/>
</dbReference>
<dbReference type="HOGENOM" id="CLU_1050179_0_0_1"/>
<dbReference type="SUPFAM" id="SSF57667">
    <property type="entry name" value="beta-beta-alpha zinc fingers"/>
    <property type="match status" value="1"/>
</dbReference>
<organism evidence="4 5">
    <name type="scientific">Serendipita indica (strain DSM 11827)</name>
    <name type="common">Root endophyte fungus</name>
    <name type="synonym">Piriformospora indica</name>
    <dbReference type="NCBI Taxonomy" id="1109443"/>
    <lineage>
        <taxon>Eukaryota</taxon>
        <taxon>Fungi</taxon>
        <taxon>Dikarya</taxon>
        <taxon>Basidiomycota</taxon>
        <taxon>Agaricomycotina</taxon>
        <taxon>Agaricomycetes</taxon>
        <taxon>Sebacinales</taxon>
        <taxon>Serendipitaceae</taxon>
        <taxon>Serendipita</taxon>
    </lineage>
</organism>
<evidence type="ECO:0000313" key="4">
    <source>
        <dbReference type="EMBL" id="CCA69336.1"/>
    </source>
</evidence>
<feature type="compositionally biased region" description="Polar residues" evidence="2">
    <location>
        <begin position="24"/>
        <end position="38"/>
    </location>
</feature>
<dbReference type="OrthoDB" id="6365676at2759"/>
<dbReference type="SMART" id="SM00355">
    <property type="entry name" value="ZnF_C2H2"/>
    <property type="match status" value="2"/>
</dbReference>
<accession>G4TDD4</accession>
<evidence type="ECO:0000259" key="3">
    <source>
        <dbReference type="PROSITE" id="PS50157"/>
    </source>
</evidence>
<dbReference type="EMBL" id="CAFZ01000052">
    <property type="protein sequence ID" value="CCA69336.1"/>
    <property type="molecule type" value="Genomic_DNA"/>
</dbReference>
<feature type="region of interest" description="Disordered" evidence="2">
    <location>
        <begin position="24"/>
        <end position="45"/>
    </location>
</feature>
<evidence type="ECO:0000256" key="1">
    <source>
        <dbReference type="PROSITE-ProRule" id="PRU00042"/>
    </source>
</evidence>
<dbReference type="eggNOG" id="KOG1721">
    <property type="taxonomic scope" value="Eukaryota"/>
</dbReference>
<name>G4TDD4_SERID</name>
<dbReference type="AlphaFoldDB" id="G4TDD4"/>
<keyword evidence="1" id="KW-0479">Metal-binding</keyword>
<dbReference type="Proteomes" id="UP000007148">
    <property type="component" value="Unassembled WGS sequence"/>
</dbReference>
<dbReference type="InterPro" id="IPR036236">
    <property type="entry name" value="Znf_C2H2_sf"/>
</dbReference>
<dbReference type="Gene3D" id="3.30.160.60">
    <property type="entry name" value="Classic Zinc Finger"/>
    <property type="match status" value="1"/>
</dbReference>
<keyword evidence="1" id="KW-0862">Zinc</keyword>
<evidence type="ECO:0000256" key="2">
    <source>
        <dbReference type="SAM" id="MobiDB-lite"/>
    </source>
</evidence>
<keyword evidence="1" id="KW-0863">Zinc-finger</keyword>
<protein>
    <recommendedName>
        <fullName evidence="3">C2H2-type domain-containing protein</fullName>
    </recommendedName>
</protein>
<gene>
    <name evidence="4" type="ORF">PIIN_03235</name>
</gene>
<dbReference type="PROSITE" id="PS00028">
    <property type="entry name" value="ZINC_FINGER_C2H2_1"/>
    <property type="match status" value="1"/>
</dbReference>
<sequence length="265" mass="28713">MQSFASLHVQKAMSSNQYVYPHHTASNQQRNTSNSPPTAQHGFPVTAASHPQYTTAVPGYAYPIAQNQPTSYHTAPAFMQSLEGTSATSAYNLHPGYNSQVPTQYVAEHGYVVPSQTQDWEGYVEGLGMHNASSGAFHAGALAPQLGTAVPPGWRPTQVSSHSATPQMYANAPNPATGYDSQAPVTISLTTPGGSPLTSSGNACDKCPATFQRMTDLKRHIRSVHTNETPYKCLGCDEGFVRSDARLRHWRETPSCQQLHEQRRG</sequence>
<dbReference type="PROSITE" id="PS50157">
    <property type="entry name" value="ZINC_FINGER_C2H2_2"/>
    <property type="match status" value="1"/>
</dbReference>
<dbReference type="GO" id="GO:0008270">
    <property type="term" value="F:zinc ion binding"/>
    <property type="evidence" value="ECO:0007669"/>
    <property type="project" value="UniProtKB-KW"/>
</dbReference>
<evidence type="ECO:0000313" key="5">
    <source>
        <dbReference type="Proteomes" id="UP000007148"/>
    </source>
</evidence>
<dbReference type="STRING" id="1109443.G4TDD4"/>
<feature type="domain" description="C2H2-type" evidence="3">
    <location>
        <begin position="202"/>
        <end position="230"/>
    </location>
</feature>
<dbReference type="InParanoid" id="G4TDD4"/>